<protein>
    <recommendedName>
        <fullName evidence="3">STAS domain-containing protein</fullName>
    </recommendedName>
</protein>
<evidence type="ECO:0000313" key="1">
    <source>
        <dbReference type="EMBL" id="MEL5995007.1"/>
    </source>
</evidence>
<dbReference type="EMBL" id="JBCEVZ010000027">
    <property type="protein sequence ID" value="MEL5995007.1"/>
    <property type="molecule type" value="Genomic_DNA"/>
</dbReference>
<evidence type="ECO:0000313" key="2">
    <source>
        <dbReference type="Proteomes" id="UP001479606"/>
    </source>
</evidence>
<accession>A0ABU9LW90</accession>
<dbReference type="InterPro" id="IPR036513">
    <property type="entry name" value="STAS_dom_sf"/>
</dbReference>
<reference evidence="1 2" key="1">
    <citation type="journal article" date="2018" name="Arch. Microbiol.">
        <title>Hymenobacter segetis sp. nov., isolated from soil.</title>
        <authorList>
            <person name="Ten L.N."/>
            <person name="Lim S.J."/>
            <person name="Kim B.O."/>
            <person name="Kang I.K."/>
            <person name="Jung H.Y."/>
        </authorList>
    </citation>
    <scope>NUCLEOTIDE SEQUENCE [LARGE SCALE GENOMIC DNA]</scope>
    <source>
        <strain evidence="1 2">S7-3-11</strain>
    </source>
</reference>
<gene>
    <name evidence="1" type="ORF">AAFH49_12385</name>
</gene>
<proteinExistence type="predicted"/>
<sequence length="101" mass="11075">MTPPPFALRAHVARAHAPARLHLDDPIAVQRARCAPPRGPLVIDCGQLQCQRLRGVAHVVSQLLLLRQAGATVWLRNVNAPLRACLRRLQLSPLFPLDEAG</sequence>
<dbReference type="Proteomes" id="UP001479606">
    <property type="component" value="Unassembled WGS sequence"/>
</dbReference>
<organism evidence="1 2">
    <name type="scientific">Hymenobacter segetis</name>
    <dbReference type="NCBI Taxonomy" id="2025509"/>
    <lineage>
        <taxon>Bacteria</taxon>
        <taxon>Pseudomonadati</taxon>
        <taxon>Bacteroidota</taxon>
        <taxon>Cytophagia</taxon>
        <taxon>Cytophagales</taxon>
        <taxon>Hymenobacteraceae</taxon>
        <taxon>Hymenobacter</taxon>
    </lineage>
</organism>
<dbReference type="Gene3D" id="3.30.750.24">
    <property type="entry name" value="STAS domain"/>
    <property type="match status" value="1"/>
</dbReference>
<evidence type="ECO:0008006" key="3">
    <source>
        <dbReference type="Google" id="ProtNLM"/>
    </source>
</evidence>
<dbReference type="RefSeq" id="WP_342298499.1">
    <property type="nucleotide sequence ID" value="NZ_JBCEVZ010000027.1"/>
</dbReference>
<name>A0ABU9LW90_9BACT</name>
<dbReference type="SUPFAM" id="SSF52091">
    <property type="entry name" value="SpoIIaa-like"/>
    <property type="match status" value="1"/>
</dbReference>
<keyword evidence="2" id="KW-1185">Reference proteome</keyword>
<comment type="caution">
    <text evidence="1">The sequence shown here is derived from an EMBL/GenBank/DDBJ whole genome shotgun (WGS) entry which is preliminary data.</text>
</comment>